<dbReference type="EMBL" id="BK015477">
    <property type="protein sequence ID" value="DAE08838.1"/>
    <property type="molecule type" value="Genomic_DNA"/>
</dbReference>
<proteinExistence type="predicted"/>
<reference evidence="1" key="1">
    <citation type="journal article" date="2021" name="Proc. Natl. Acad. Sci. U.S.A.">
        <title>A Catalog of Tens of Thousands of Viruses from Human Metagenomes Reveals Hidden Associations with Chronic Diseases.</title>
        <authorList>
            <person name="Tisza M.J."/>
            <person name="Buck C.B."/>
        </authorList>
    </citation>
    <scope>NUCLEOTIDE SEQUENCE</scope>
    <source>
        <strain evidence="1">Ct8dV2</strain>
    </source>
</reference>
<name>A0A8S5PP07_9CAUD</name>
<protein>
    <submittedName>
        <fullName evidence="1">Antitoxin</fullName>
    </submittedName>
</protein>
<accession>A0A8S5PP07</accession>
<dbReference type="SUPFAM" id="SSF143100">
    <property type="entry name" value="TTHA1013/TTHA0281-like"/>
    <property type="match status" value="1"/>
</dbReference>
<dbReference type="InterPro" id="IPR035069">
    <property type="entry name" value="TTHA1013/TTHA0281-like"/>
</dbReference>
<sequence>MNQTKRGVQMNEISAKLPGLKLLLFKDGEEYVAHILDFDLVGTGATREEALKEVSDSATAQIAYALEHNRVKELLHPAPSEFYEKWKIAEQHALMDILISAKRPVRARKYEALELPASDLVPCMA</sequence>
<evidence type="ECO:0000313" key="1">
    <source>
        <dbReference type="EMBL" id="DAE08838.1"/>
    </source>
</evidence>
<organism evidence="1">
    <name type="scientific">Podoviridae sp. ct8dV2</name>
    <dbReference type="NCBI Taxonomy" id="2825222"/>
    <lineage>
        <taxon>Viruses</taxon>
        <taxon>Duplodnaviria</taxon>
        <taxon>Heunggongvirae</taxon>
        <taxon>Uroviricota</taxon>
        <taxon>Caudoviricetes</taxon>
    </lineage>
</organism>